<evidence type="ECO:0000256" key="8">
    <source>
        <dbReference type="ARBA" id="ARBA00022679"/>
    </source>
</evidence>
<keyword evidence="10" id="KW-0418">Kinase</keyword>
<protein>
    <recommendedName>
        <fullName evidence="19">Signal transduction histidine-protein kinase/phosphatase MprB</fullName>
        <ecNumber evidence="5">2.7.13.3</ecNumber>
    </recommendedName>
    <alternativeName>
        <fullName evidence="20">Mycobacterial persistence regulator B</fullName>
    </alternativeName>
</protein>
<feature type="domain" description="Histidine kinase" evidence="22">
    <location>
        <begin position="490"/>
        <end position="700"/>
    </location>
</feature>
<evidence type="ECO:0000259" key="23">
    <source>
        <dbReference type="PROSITE" id="PS50885"/>
    </source>
</evidence>
<feature type="transmembrane region" description="Helical" evidence="21">
    <location>
        <begin position="96"/>
        <end position="118"/>
    </location>
</feature>
<dbReference type="GO" id="GO:0000155">
    <property type="term" value="F:phosphorelay sensor kinase activity"/>
    <property type="evidence" value="ECO:0007669"/>
    <property type="project" value="InterPro"/>
</dbReference>
<evidence type="ECO:0000256" key="3">
    <source>
        <dbReference type="ARBA" id="ARBA00001946"/>
    </source>
</evidence>
<dbReference type="InterPro" id="IPR017232">
    <property type="entry name" value="NtrY"/>
</dbReference>
<dbReference type="PANTHER" id="PTHR44936">
    <property type="entry name" value="SENSOR PROTEIN CREC"/>
    <property type="match status" value="1"/>
</dbReference>
<keyword evidence="9" id="KW-0547">Nucleotide-binding</keyword>
<dbReference type="SUPFAM" id="SSF55785">
    <property type="entry name" value="PYP-like sensor domain (PAS domain)"/>
    <property type="match status" value="1"/>
</dbReference>
<evidence type="ECO:0000313" key="24">
    <source>
        <dbReference type="EMBL" id="KDA53357.1"/>
    </source>
</evidence>
<dbReference type="SUPFAM" id="SSF55874">
    <property type="entry name" value="ATPase domain of HSP90 chaperone/DNA topoisomerase II/histidine kinase"/>
    <property type="match status" value="1"/>
</dbReference>
<proteinExistence type="predicted"/>
<dbReference type="OrthoDB" id="9815750at2"/>
<evidence type="ECO:0000256" key="2">
    <source>
        <dbReference type="ARBA" id="ARBA00001936"/>
    </source>
</evidence>
<evidence type="ECO:0000313" key="25">
    <source>
        <dbReference type="Proteomes" id="UP000027284"/>
    </source>
</evidence>
<dbReference type="PANTHER" id="PTHR44936:SF9">
    <property type="entry name" value="SENSOR PROTEIN CREC"/>
    <property type="match status" value="1"/>
</dbReference>
<feature type="transmembrane region" description="Helical" evidence="21">
    <location>
        <begin position="124"/>
        <end position="144"/>
    </location>
</feature>
<keyword evidence="15" id="KW-0902">Two-component regulatory system</keyword>
<name>A0A062XLD6_9BACT</name>
<dbReference type="CDD" id="cd00075">
    <property type="entry name" value="HATPase"/>
    <property type="match status" value="1"/>
</dbReference>
<evidence type="ECO:0000256" key="10">
    <source>
        <dbReference type="ARBA" id="ARBA00022777"/>
    </source>
</evidence>
<evidence type="ECO:0000256" key="14">
    <source>
        <dbReference type="ARBA" id="ARBA00022912"/>
    </source>
</evidence>
<keyword evidence="14" id="KW-0904">Protein phosphatase</keyword>
<dbReference type="SMART" id="SM00387">
    <property type="entry name" value="HATPase_c"/>
    <property type="match status" value="1"/>
</dbReference>
<sequence length="701" mass="76349">MRSWRRSWLRLRRQGRFLLGVYLVLVALGAALYALIARLREVPAEELTNRLLVFLLTLFDLTLMVVVLFVLLRSVFKLFVERRLGIIGSRFRMKLLVSYLLLILVPAVLISLLATSLFSHLASSWFSAPVEAVVQAGASLAEGVRRESEERSLRCAQAMAAHLSAVEPRRRAAELERLHFSGKNHLSALFGENGPVVELLEPMRTAALRLPSLTASELSHAGTRVDRVSRVLVVRAWVPLGDGAVVVCGEVWREDVTAAQARLAQAAASYQALKLQRPAITATLVLSFGGIALVVVFAAVWTGLYLSRSFTEPLMALAATTAAVAEGAELAEVPVPGEDEVALLVASFNSMVRRLRAQEQELRATVARLDAVLGAIRAGILWLDRERSAVRGNPAAAAMLGLPALCEGSVPLAKLADHGLGRLVEVISSAASGYRSSLTLYPGGAPKHLEVTVVALGRGPEVSGWVVALEDITQLLRAQRQAAWSEVARQIAHQIKNPLTPIRLAAERIARHFAQNRNDLGEVIPAGCRAIVDHVRSMQELLDAFSRYAKLPPVQRRPVDGEEFLQQVVRLYQGVKPGVEVKLEASLAQRRVWLDRDLFRQVVVNLLDNALEASTPPGEVVVRAFWEGEEMVLEVLDRGPGLPVEDPELLFQPFFSSKGRGSGVGLAVVLRIVTDHGGTVRLEPREGGGVRAVVRIPGGEP</sequence>
<feature type="transmembrane region" description="Helical" evidence="21">
    <location>
        <begin position="284"/>
        <end position="306"/>
    </location>
</feature>
<dbReference type="Gene3D" id="3.30.565.10">
    <property type="entry name" value="Histidine kinase-like ATPase, C-terminal domain"/>
    <property type="match status" value="1"/>
</dbReference>
<dbReference type="Pfam" id="PF00512">
    <property type="entry name" value="HisKA"/>
    <property type="match status" value="1"/>
</dbReference>
<dbReference type="InterPro" id="IPR003660">
    <property type="entry name" value="HAMP_dom"/>
</dbReference>
<dbReference type="InterPro" id="IPR004358">
    <property type="entry name" value="Sig_transdc_His_kin-like_C"/>
</dbReference>
<dbReference type="EMBL" id="JMFG01000023">
    <property type="protein sequence ID" value="KDA53357.1"/>
    <property type="molecule type" value="Genomic_DNA"/>
</dbReference>
<comment type="cofactor">
    <cofactor evidence="2">
        <name>Mn(2+)</name>
        <dbReference type="ChEBI" id="CHEBI:29035"/>
    </cofactor>
</comment>
<evidence type="ECO:0000256" key="12">
    <source>
        <dbReference type="ARBA" id="ARBA00022840"/>
    </source>
</evidence>
<dbReference type="AlphaFoldDB" id="A0A062XLD6"/>
<keyword evidence="6" id="KW-1003">Cell membrane</keyword>
<evidence type="ECO:0000256" key="17">
    <source>
        <dbReference type="ARBA" id="ARBA00023026"/>
    </source>
</evidence>
<keyword evidence="16" id="KW-0346">Stress response</keyword>
<dbReference type="Gene3D" id="1.10.287.130">
    <property type="match status" value="1"/>
</dbReference>
<organism evidence="24 25">
    <name type="scientific">Thermoanaerobaculum aquaticum</name>
    <dbReference type="NCBI Taxonomy" id="1312852"/>
    <lineage>
        <taxon>Bacteria</taxon>
        <taxon>Pseudomonadati</taxon>
        <taxon>Acidobacteriota</taxon>
        <taxon>Thermoanaerobaculia</taxon>
        <taxon>Thermoanaerobaculales</taxon>
        <taxon>Thermoanaerobaculaceae</taxon>
        <taxon>Thermoanaerobaculum</taxon>
    </lineage>
</organism>
<evidence type="ECO:0000256" key="16">
    <source>
        <dbReference type="ARBA" id="ARBA00023016"/>
    </source>
</evidence>
<keyword evidence="17" id="KW-0843">Virulence</keyword>
<evidence type="ECO:0000259" key="22">
    <source>
        <dbReference type="PROSITE" id="PS50109"/>
    </source>
</evidence>
<dbReference type="Pfam" id="PF00672">
    <property type="entry name" value="HAMP"/>
    <property type="match status" value="1"/>
</dbReference>
<keyword evidence="7" id="KW-0597">Phosphoprotein</keyword>
<evidence type="ECO:0000256" key="11">
    <source>
        <dbReference type="ARBA" id="ARBA00022801"/>
    </source>
</evidence>
<evidence type="ECO:0000256" key="21">
    <source>
        <dbReference type="SAM" id="Phobius"/>
    </source>
</evidence>
<evidence type="ECO:0000256" key="9">
    <source>
        <dbReference type="ARBA" id="ARBA00022741"/>
    </source>
</evidence>
<dbReference type="STRING" id="1312852.EG19_06300"/>
<keyword evidence="11" id="KW-0378">Hydrolase</keyword>
<keyword evidence="21" id="KW-1133">Transmembrane helix</keyword>
<evidence type="ECO:0000256" key="7">
    <source>
        <dbReference type="ARBA" id="ARBA00022553"/>
    </source>
</evidence>
<dbReference type="GO" id="GO:0005886">
    <property type="term" value="C:plasma membrane"/>
    <property type="evidence" value="ECO:0007669"/>
    <property type="project" value="UniProtKB-SubCell"/>
</dbReference>
<dbReference type="GO" id="GO:0004721">
    <property type="term" value="F:phosphoprotein phosphatase activity"/>
    <property type="evidence" value="ECO:0007669"/>
    <property type="project" value="UniProtKB-KW"/>
</dbReference>
<feature type="transmembrane region" description="Helical" evidence="21">
    <location>
        <begin position="21"/>
        <end position="39"/>
    </location>
</feature>
<dbReference type="SMART" id="SM00304">
    <property type="entry name" value="HAMP"/>
    <property type="match status" value="1"/>
</dbReference>
<dbReference type="PROSITE" id="PS50885">
    <property type="entry name" value="HAMP"/>
    <property type="match status" value="1"/>
</dbReference>
<dbReference type="RefSeq" id="WP_038049878.1">
    <property type="nucleotide sequence ID" value="NZ_JMFG01000023.1"/>
</dbReference>
<comment type="caution">
    <text evidence="24">The sequence shown here is derived from an EMBL/GenBank/DDBJ whole genome shotgun (WGS) entry which is preliminary data.</text>
</comment>
<dbReference type="Gene3D" id="3.30.450.20">
    <property type="entry name" value="PAS domain"/>
    <property type="match status" value="1"/>
</dbReference>
<dbReference type="PRINTS" id="PR00344">
    <property type="entry name" value="BCTRLSENSOR"/>
</dbReference>
<dbReference type="InterPro" id="IPR036097">
    <property type="entry name" value="HisK_dim/P_sf"/>
</dbReference>
<keyword evidence="12" id="KW-0067">ATP-binding</keyword>
<dbReference type="EC" id="2.7.13.3" evidence="5"/>
<evidence type="ECO:0000256" key="19">
    <source>
        <dbReference type="ARBA" id="ARBA00040454"/>
    </source>
</evidence>
<accession>A0A062XLD6</accession>
<evidence type="ECO:0000256" key="20">
    <source>
        <dbReference type="ARBA" id="ARBA00041776"/>
    </source>
</evidence>
<dbReference type="GO" id="GO:0005524">
    <property type="term" value="F:ATP binding"/>
    <property type="evidence" value="ECO:0007669"/>
    <property type="project" value="UniProtKB-KW"/>
</dbReference>
<keyword evidence="18" id="KW-0464">Manganese</keyword>
<feature type="domain" description="HAMP" evidence="23">
    <location>
        <begin position="308"/>
        <end position="360"/>
    </location>
</feature>
<gene>
    <name evidence="24" type="ORF">EG19_06300</name>
</gene>
<dbReference type="InterPro" id="IPR050980">
    <property type="entry name" value="2C_sensor_his_kinase"/>
</dbReference>
<dbReference type="InterPro" id="IPR003594">
    <property type="entry name" value="HATPase_dom"/>
</dbReference>
<evidence type="ECO:0000256" key="4">
    <source>
        <dbReference type="ARBA" id="ARBA00004651"/>
    </source>
</evidence>
<dbReference type="InterPro" id="IPR035965">
    <property type="entry name" value="PAS-like_dom_sf"/>
</dbReference>
<dbReference type="CDD" id="cd06225">
    <property type="entry name" value="HAMP"/>
    <property type="match status" value="1"/>
</dbReference>
<evidence type="ECO:0000256" key="18">
    <source>
        <dbReference type="ARBA" id="ARBA00023211"/>
    </source>
</evidence>
<comment type="catalytic activity">
    <reaction evidence="1">
        <text>ATP + protein L-histidine = ADP + protein N-phospho-L-histidine.</text>
        <dbReference type="EC" id="2.7.13.3"/>
    </reaction>
</comment>
<dbReference type="CDD" id="cd00082">
    <property type="entry name" value="HisKA"/>
    <property type="match status" value="1"/>
</dbReference>
<evidence type="ECO:0000256" key="6">
    <source>
        <dbReference type="ARBA" id="ARBA00022475"/>
    </source>
</evidence>
<dbReference type="Proteomes" id="UP000027284">
    <property type="component" value="Unassembled WGS sequence"/>
</dbReference>
<dbReference type="PIRSF" id="PIRSF037532">
    <property type="entry name" value="STHK_NtrY"/>
    <property type="match status" value="1"/>
</dbReference>
<dbReference type="SUPFAM" id="SSF47384">
    <property type="entry name" value="Homodimeric domain of signal transducing histidine kinase"/>
    <property type="match status" value="1"/>
</dbReference>
<evidence type="ECO:0000256" key="13">
    <source>
        <dbReference type="ARBA" id="ARBA00022842"/>
    </source>
</evidence>
<dbReference type="PROSITE" id="PS50109">
    <property type="entry name" value="HIS_KIN"/>
    <property type="match status" value="1"/>
</dbReference>
<evidence type="ECO:0000256" key="15">
    <source>
        <dbReference type="ARBA" id="ARBA00023012"/>
    </source>
</evidence>
<reference evidence="24 25" key="1">
    <citation type="submission" date="2014-04" db="EMBL/GenBank/DDBJ databases">
        <title>The Genome Sequence of Thermoanaerobaculum aquaticum MP-01, The First Cultivated Group 23 Acidobacterium.</title>
        <authorList>
            <person name="Stamps B.W."/>
            <person name="Losey N.A."/>
            <person name="Lawson P.A."/>
            <person name="Stevenson B.S."/>
        </authorList>
    </citation>
    <scope>NUCLEOTIDE SEQUENCE [LARGE SCALE GENOMIC DNA]</scope>
    <source>
        <strain evidence="24 25">MP-01</strain>
    </source>
</reference>
<evidence type="ECO:0000256" key="5">
    <source>
        <dbReference type="ARBA" id="ARBA00012438"/>
    </source>
</evidence>
<dbReference type="InterPro" id="IPR005467">
    <property type="entry name" value="His_kinase_dom"/>
</dbReference>
<keyword evidence="21" id="KW-0472">Membrane</keyword>
<dbReference type="SUPFAM" id="SSF158472">
    <property type="entry name" value="HAMP domain-like"/>
    <property type="match status" value="1"/>
</dbReference>
<comment type="cofactor">
    <cofactor evidence="3">
        <name>Mg(2+)</name>
        <dbReference type="ChEBI" id="CHEBI:18420"/>
    </cofactor>
</comment>
<keyword evidence="8" id="KW-0808">Transferase</keyword>
<keyword evidence="25" id="KW-1185">Reference proteome</keyword>
<evidence type="ECO:0000256" key="1">
    <source>
        <dbReference type="ARBA" id="ARBA00000085"/>
    </source>
</evidence>
<keyword evidence="13" id="KW-0460">Magnesium</keyword>
<feature type="transmembrane region" description="Helical" evidence="21">
    <location>
        <begin position="51"/>
        <end position="76"/>
    </location>
</feature>
<keyword evidence="21" id="KW-0812">Transmembrane</keyword>
<comment type="subcellular location">
    <subcellularLocation>
        <location evidence="4">Cell membrane</location>
        <topology evidence="4">Multi-pass membrane protein</topology>
    </subcellularLocation>
</comment>
<dbReference type="InterPro" id="IPR003661">
    <property type="entry name" value="HisK_dim/P_dom"/>
</dbReference>
<dbReference type="Pfam" id="PF02518">
    <property type="entry name" value="HATPase_c"/>
    <property type="match status" value="1"/>
</dbReference>
<dbReference type="Gene3D" id="1.10.8.500">
    <property type="entry name" value="HAMP domain in histidine kinase"/>
    <property type="match status" value="1"/>
</dbReference>
<dbReference type="InterPro" id="IPR036890">
    <property type="entry name" value="HATPase_C_sf"/>
</dbReference>